<dbReference type="InterPro" id="IPR027417">
    <property type="entry name" value="P-loop_NTPase"/>
</dbReference>
<evidence type="ECO:0000256" key="3">
    <source>
        <dbReference type="ARBA" id="ARBA00022840"/>
    </source>
</evidence>
<feature type="domain" description="ABC transporter" evidence="4">
    <location>
        <begin position="6"/>
        <end position="256"/>
    </location>
</feature>
<evidence type="ECO:0000313" key="5">
    <source>
        <dbReference type="EMBL" id="MDG0816376.1"/>
    </source>
</evidence>
<keyword evidence="3 5" id="KW-0067">ATP-binding</keyword>
<dbReference type="EMBL" id="JANRMI010000002">
    <property type="protein sequence ID" value="MDG0816376.1"/>
    <property type="molecule type" value="Genomic_DNA"/>
</dbReference>
<dbReference type="Proteomes" id="UP001152321">
    <property type="component" value="Unassembled WGS sequence"/>
</dbReference>
<name>A0ABT6DKL0_9BACT</name>
<keyword evidence="1" id="KW-0813">Transport</keyword>
<evidence type="ECO:0000256" key="1">
    <source>
        <dbReference type="ARBA" id="ARBA00022448"/>
    </source>
</evidence>
<dbReference type="NCBIfam" id="NF008453">
    <property type="entry name" value="PRK11308.1"/>
    <property type="match status" value="1"/>
</dbReference>
<dbReference type="CDD" id="cd03257">
    <property type="entry name" value="ABC_NikE_OppD_transporters"/>
    <property type="match status" value="1"/>
</dbReference>
<dbReference type="PROSITE" id="PS50893">
    <property type="entry name" value="ABC_TRANSPORTER_2"/>
    <property type="match status" value="1"/>
</dbReference>
<dbReference type="InterPro" id="IPR013563">
    <property type="entry name" value="Oligopep_ABC_C"/>
</dbReference>
<dbReference type="Gene3D" id="3.40.50.300">
    <property type="entry name" value="P-loop containing nucleotide triphosphate hydrolases"/>
    <property type="match status" value="1"/>
</dbReference>
<dbReference type="InterPro" id="IPR003593">
    <property type="entry name" value="AAA+_ATPase"/>
</dbReference>
<dbReference type="Pfam" id="PF08352">
    <property type="entry name" value="oligo_HPY"/>
    <property type="match status" value="1"/>
</dbReference>
<dbReference type="InterPro" id="IPR017871">
    <property type="entry name" value="ABC_transporter-like_CS"/>
</dbReference>
<dbReference type="PANTHER" id="PTHR43776:SF8">
    <property type="entry name" value="ABC TRANSPORTER, ATP-BINDING PROTEIN"/>
    <property type="match status" value="1"/>
</dbReference>
<sequence>MSEIILEAKNIKKHFPIKKGLFLREVASVKAVDDVTLTVRKGETLGLVGESGCGKSTLGRTLIRLYEPTSGEITFEGQNFLKLKGEALRKKRKNMQMIFQDPYASLDPRMTVGQVIGQPMDIHNVGTPEERTQRVLELIELVGLRKSAVNRYPHEFSGGQRQRISIARAIALNPELIICDEPVSALDVSIQAQILNLLEDLQQKLKLTYVFISHDLSVIEHVCDRVAVMYLGKIVEIASRDELFANPQHPYTQALIQAIPRVGHGKKKMKKSLGGEVPSPINPPSGCSFHTRCPYKMDICVQKTPVLEGTASHQKACWLTAAPTYSSEAGVRAGKAE</sequence>
<evidence type="ECO:0000256" key="2">
    <source>
        <dbReference type="ARBA" id="ARBA00022741"/>
    </source>
</evidence>
<dbReference type="RefSeq" id="WP_277577854.1">
    <property type="nucleotide sequence ID" value="NZ_JANRMI010000002.1"/>
</dbReference>
<dbReference type="SUPFAM" id="SSF52540">
    <property type="entry name" value="P-loop containing nucleoside triphosphate hydrolases"/>
    <property type="match status" value="1"/>
</dbReference>
<evidence type="ECO:0000259" key="4">
    <source>
        <dbReference type="PROSITE" id="PS50893"/>
    </source>
</evidence>
<dbReference type="InterPro" id="IPR003439">
    <property type="entry name" value="ABC_transporter-like_ATP-bd"/>
</dbReference>
<dbReference type="PROSITE" id="PS00211">
    <property type="entry name" value="ABC_TRANSPORTER_1"/>
    <property type="match status" value="1"/>
</dbReference>
<evidence type="ECO:0000313" key="6">
    <source>
        <dbReference type="Proteomes" id="UP001152321"/>
    </source>
</evidence>
<dbReference type="SMART" id="SM00382">
    <property type="entry name" value="AAA"/>
    <property type="match status" value="1"/>
</dbReference>
<dbReference type="InterPro" id="IPR050319">
    <property type="entry name" value="ABC_transp_ATP-bind"/>
</dbReference>
<protein>
    <submittedName>
        <fullName evidence="5">Dipeptide ABC transporter ATP-binding protein</fullName>
    </submittedName>
</protein>
<keyword evidence="2" id="KW-0547">Nucleotide-binding</keyword>
<dbReference type="PANTHER" id="PTHR43776">
    <property type="entry name" value="TRANSPORT ATP-BINDING PROTEIN"/>
    <property type="match status" value="1"/>
</dbReference>
<proteinExistence type="predicted"/>
<gene>
    <name evidence="5" type="ORF">NWE73_08380</name>
</gene>
<reference evidence="5" key="1">
    <citation type="submission" date="2022-08" db="EMBL/GenBank/DDBJ databases">
        <title>Novel Bdellovibrio Species Isolated from Svalbard: Designation Bdellovibrio svalbardensis.</title>
        <authorList>
            <person name="Mitchell R.J."/>
            <person name="Choi S.Y."/>
        </authorList>
    </citation>
    <scope>NUCLEOTIDE SEQUENCE</scope>
    <source>
        <strain evidence="5">PAP01</strain>
    </source>
</reference>
<keyword evidence="6" id="KW-1185">Reference proteome</keyword>
<dbReference type="NCBIfam" id="TIGR01727">
    <property type="entry name" value="oligo_HPY"/>
    <property type="match status" value="1"/>
</dbReference>
<dbReference type="Pfam" id="PF00005">
    <property type="entry name" value="ABC_tran"/>
    <property type="match status" value="1"/>
</dbReference>
<dbReference type="GO" id="GO:0005524">
    <property type="term" value="F:ATP binding"/>
    <property type="evidence" value="ECO:0007669"/>
    <property type="project" value="UniProtKB-KW"/>
</dbReference>
<comment type="caution">
    <text evidence="5">The sequence shown here is derived from an EMBL/GenBank/DDBJ whole genome shotgun (WGS) entry which is preliminary data.</text>
</comment>
<accession>A0ABT6DKL0</accession>
<organism evidence="5 6">
    <name type="scientific">Bdellovibrio svalbardensis</name>
    <dbReference type="NCBI Taxonomy" id="2972972"/>
    <lineage>
        <taxon>Bacteria</taxon>
        <taxon>Pseudomonadati</taxon>
        <taxon>Bdellovibrionota</taxon>
        <taxon>Bdellovibrionia</taxon>
        <taxon>Bdellovibrionales</taxon>
        <taxon>Pseudobdellovibrionaceae</taxon>
        <taxon>Bdellovibrio</taxon>
    </lineage>
</organism>